<accession>A0A0M6Y7U5</accession>
<dbReference type="EMBL" id="CXST01000003">
    <property type="protein sequence ID" value="CTQ46176.1"/>
    <property type="molecule type" value="Genomic_DNA"/>
</dbReference>
<feature type="domain" description="NAD-dependent epimerase/dehydratase" evidence="1">
    <location>
        <begin position="3"/>
        <end position="233"/>
    </location>
</feature>
<dbReference type="AlphaFoldDB" id="A0A0M6Y7U5"/>
<evidence type="ECO:0000313" key="2">
    <source>
        <dbReference type="EMBL" id="CTQ46176.1"/>
    </source>
</evidence>
<dbReference type="Pfam" id="PF01370">
    <property type="entry name" value="Epimerase"/>
    <property type="match status" value="1"/>
</dbReference>
<dbReference type="InterPro" id="IPR050177">
    <property type="entry name" value="Lipid_A_modif_metabolic_enz"/>
</dbReference>
<dbReference type="PANTHER" id="PTHR43245:SF13">
    <property type="entry name" value="UDP-D-APIOSE_UDP-D-XYLOSE SYNTHASE 2"/>
    <property type="match status" value="1"/>
</dbReference>
<dbReference type="RefSeq" id="WP_055659906.1">
    <property type="nucleotide sequence ID" value="NZ_CXST01000003.1"/>
</dbReference>
<dbReference type="EC" id="5.1.3.2" evidence="2"/>
<dbReference type="GO" id="GO:0003978">
    <property type="term" value="F:UDP-glucose 4-epimerase activity"/>
    <property type="evidence" value="ECO:0007669"/>
    <property type="project" value="UniProtKB-EC"/>
</dbReference>
<evidence type="ECO:0000313" key="3">
    <source>
        <dbReference type="Proteomes" id="UP000048926"/>
    </source>
</evidence>
<dbReference type="InterPro" id="IPR036291">
    <property type="entry name" value="NAD(P)-bd_dom_sf"/>
</dbReference>
<gene>
    <name evidence="2" type="ORF">LAL4801_04633</name>
</gene>
<name>A0A0M6Y7U5_9HYPH</name>
<proteinExistence type="predicted"/>
<keyword evidence="3" id="KW-1185">Reference proteome</keyword>
<evidence type="ECO:0000259" key="1">
    <source>
        <dbReference type="Pfam" id="PF01370"/>
    </source>
</evidence>
<dbReference type="PANTHER" id="PTHR43245">
    <property type="entry name" value="BIFUNCTIONAL POLYMYXIN RESISTANCE PROTEIN ARNA"/>
    <property type="match status" value="1"/>
</dbReference>
<reference evidence="3" key="1">
    <citation type="submission" date="2015-07" db="EMBL/GenBank/DDBJ databases">
        <authorList>
            <person name="Rodrigo-Torres Lidia"/>
            <person name="Arahal R.David."/>
        </authorList>
    </citation>
    <scope>NUCLEOTIDE SEQUENCE [LARGE SCALE GENOMIC DNA]</scope>
    <source>
        <strain evidence="3">CECT 4801</strain>
    </source>
</reference>
<keyword evidence="2" id="KW-0413">Isomerase</keyword>
<dbReference type="SUPFAM" id="SSF51735">
    <property type="entry name" value="NAD(P)-binding Rossmann-fold domains"/>
    <property type="match status" value="1"/>
</dbReference>
<sequence length="306" mass="33117">MKVLVIGGCGFIGSHVVDKCLQQGLSVRVMDTRPELYRPPLPGVDYVFHSLSDHHRLADTLSGVDAVVHLASTTVPSTSNLDPAADISGNLVPTVRLLEAMRASGTRKLVFFSSGGTVYGIPTKDPVPEDHPLNPISSYGIVKLAIEQYLRMEQQLHGLEFVALRPANIYGPRQAQVGLLGVIGTYLRKVAEDAPIEIWGDGSVVRDFVHVEDIADLCHRALISGASGSFNAGSGEGTSISQIVDIIGQTTGRTLEPVYKPGRNFDVPRVVLDIARAQATFGWQPAVPLRRGIGETWEWVKQHSEP</sequence>
<protein>
    <submittedName>
        <fullName evidence="2">UDP-glucose 4-epimerase</fullName>
        <ecNumber evidence="2">5.1.3.2</ecNumber>
    </submittedName>
</protein>
<organism evidence="2 3">
    <name type="scientific">Roseibium aggregatum</name>
    <dbReference type="NCBI Taxonomy" id="187304"/>
    <lineage>
        <taxon>Bacteria</taxon>
        <taxon>Pseudomonadati</taxon>
        <taxon>Pseudomonadota</taxon>
        <taxon>Alphaproteobacteria</taxon>
        <taxon>Hyphomicrobiales</taxon>
        <taxon>Stappiaceae</taxon>
        <taxon>Roseibium</taxon>
    </lineage>
</organism>
<dbReference type="InterPro" id="IPR001509">
    <property type="entry name" value="Epimerase_deHydtase"/>
</dbReference>
<dbReference type="Proteomes" id="UP000048926">
    <property type="component" value="Unassembled WGS sequence"/>
</dbReference>
<dbReference type="Gene3D" id="3.40.50.720">
    <property type="entry name" value="NAD(P)-binding Rossmann-like Domain"/>
    <property type="match status" value="1"/>
</dbReference>
<dbReference type="OrthoDB" id="9801785at2"/>
<dbReference type="STRING" id="187304.B0E33_13725"/>